<reference evidence="1" key="1">
    <citation type="submission" date="2018-02" db="EMBL/GenBank/DDBJ databases">
        <title>Rhizophora mucronata_Transcriptome.</title>
        <authorList>
            <person name="Meera S.P."/>
            <person name="Sreeshan A."/>
            <person name="Augustine A."/>
        </authorList>
    </citation>
    <scope>NUCLEOTIDE SEQUENCE</scope>
    <source>
        <tissue evidence="1">Leaf</tissue>
    </source>
</reference>
<protein>
    <submittedName>
        <fullName evidence="1">Uncharacterized protein</fullName>
    </submittedName>
</protein>
<organism evidence="1">
    <name type="scientific">Rhizophora mucronata</name>
    <name type="common">Asiatic mangrove</name>
    <dbReference type="NCBI Taxonomy" id="61149"/>
    <lineage>
        <taxon>Eukaryota</taxon>
        <taxon>Viridiplantae</taxon>
        <taxon>Streptophyta</taxon>
        <taxon>Embryophyta</taxon>
        <taxon>Tracheophyta</taxon>
        <taxon>Spermatophyta</taxon>
        <taxon>Magnoliopsida</taxon>
        <taxon>eudicotyledons</taxon>
        <taxon>Gunneridae</taxon>
        <taxon>Pentapetalae</taxon>
        <taxon>rosids</taxon>
        <taxon>fabids</taxon>
        <taxon>Malpighiales</taxon>
        <taxon>Rhizophoraceae</taxon>
        <taxon>Rhizophora</taxon>
    </lineage>
</organism>
<sequence>MAHPIHDSFDDITTGLVKFLLDIRENMQMTIAHQSHGL</sequence>
<evidence type="ECO:0000313" key="1">
    <source>
        <dbReference type="EMBL" id="MBW99336.1"/>
    </source>
</evidence>
<dbReference type="AlphaFoldDB" id="A0A2P2K0U7"/>
<proteinExistence type="predicted"/>
<name>A0A2P2K0U7_RHIMU</name>
<accession>A0A2P2K0U7</accession>
<dbReference type="EMBL" id="GGEC01018853">
    <property type="protein sequence ID" value="MBW99336.1"/>
    <property type="molecule type" value="Transcribed_RNA"/>
</dbReference>